<comment type="caution">
    <text evidence="2">The sequence shown here is derived from an EMBL/GenBank/DDBJ whole genome shotgun (WGS) entry which is preliminary data.</text>
</comment>
<feature type="transmembrane region" description="Helical" evidence="1">
    <location>
        <begin position="78"/>
        <end position="99"/>
    </location>
</feature>
<dbReference type="PANTHER" id="PTHR35986:SF1">
    <property type="entry name" value="OS10G0430800 PROTEIN"/>
    <property type="match status" value="1"/>
</dbReference>
<keyword evidence="1" id="KW-0812">Transmembrane</keyword>
<dbReference type="EMBL" id="CAUOFW020002059">
    <property type="protein sequence ID" value="CAK9150872.1"/>
    <property type="molecule type" value="Genomic_DNA"/>
</dbReference>
<dbReference type="Proteomes" id="UP001642360">
    <property type="component" value="Unassembled WGS sequence"/>
</dbReference>
<organism evidence="2 3">
    <name type="scientific">Ilex paraguariensis</name>
    <name type="common">yerba mate</name>
    <dbReference type="NCBI Taxonomy" id="185542"/>
    <lineage>
        <taxon>Eukaryota</taxon>
        <taxon>Viridiplantae</taxon>
        <taxon>Streptophyta</taxon>
        <taxon>Embryophyta</taxon>
        <taxon>Tracheophyta</taxon>
        <taxon>Spermatophyta</taxon>
        <taxon>Magnoliopsida</taxon>
        <taxon>eudicotyledons</taxon>
        <taxon>Gunneridae</taxon>
        <taxon>Pentapetalae</taxon>
        <taxon>asterids</taxon>
        <taxon>campanulids</taxon>
        <taxon>Aquifoliales</taxon>
        <taxon>Aquifoliaceae</taxon>
        <taxon>Ilex</taxon>
    </lineage>
</organism>
<proteinExistence type="predicted"/>
<keyword evidence="3" id="KW-1185">Reference proteome</keyword>
<reference evidence="2 3" key="1">
    <citation type="submission" date="2024-02" db="EMBL/GenBank/DDBJ databases">
        <authorList>
            <person name="Vignale AGUSTIN F."/>
            <person name="Sosa J E."/>
            <person name="Modenutti C."/>
        </authorList>
    </citation>
    <scope>NUCLEOTIDE SEQUENCE [LARGE SCALE GENOMIC DNA]</scope>
</reference>
<dbReference type="AlphaFoldDB" id="A0ABC8S1Y5"/>
<gene>
    <name evidence="2" type="ORF">ILEXP_LOCUS19022</name>
</gene>
<protein>
    <submittedName>
        <fullName evidence="2">Uncharacterized protein</fullName>
    </submittedName>
</protein>
<keyword evidence="1" id="KW-0472">Membrane</keyword>
<name>A0ABC8S1Y5_9AQUA</name>
<evidence type="ECO:0000256" key="1">
    <source>
        <dbReference type="SAM" id="Phobius"/>
    </source>
</evidence>
<accession>A0ABC8S1Y5</accession>
<feature type="transmembrane region" description="Helical" evidence="1">
    <location>
        <begin position="111"/>
        <end position="129"/>
    </location>
</feature>
<evidence type="ECO:0000313" key="2">
    <source>
        <dbReference type="EMBL" id="CAK9150872.1"/>
    </source>
</evidence>
<keyword evidence="1" id="KW-1133">Transmembrane helix</keyword>
<dbReference type="PANTHER" id="PTHR35986">
    <property type="entry name" value="EXPRESSED PROTEIN"/>
    <property type="match status" value="1"/>
</dbReference>
<evidence type="ECO:0000313" key="3">
    <source>
        <dbReference type="Proteomes" id="UP001642360"/>
    </source>
</evidence>
<sequence>MGDALYELEQILRSKQDKMTSQEANVIMACKANAMREFTIGVGVGAGITWFASRRLNNFFRINLSGGKRCHQPIPPPFLLCLYIYSSFLLVCPFYVQFLNCFVKKPNDTCYWLYIVQFFYLFFILCYILQKESGQIVH</sequence>